<evidence type="ECO:0000313" key="3">
    <source>
        <dbReference type="EMBL" id="WPU92441.1"/>
    </source>
</evidence>
<reference evidence="3 4" key="1">
    <citation type="submission" date="2023-11" db="EMBL/GenBank/DDBJ databases">
        <title>Analysis of the Genomes of Mucilaginibacter gossypii cycad 4 and M. sabulilitoris SNA2: microbes with the potential for plant growth promotion.</title>
        <authorList>
            <person name="Hirsch A.M."/>
            <person name="Humm E."/>
            <person name="Rubbi M."/>
            <person name="Del Vecchio G."/>
            <person name="Ha S.M."/>
            <person name="Pellegrini M."/>
            <person name="Gunsalus R.P."/>
        </authorList>
    </citation>
    <scope>NUCLEOTIDE SEQUENCE [LARGE SCALE GENOMIC DNA]</scope>
    <source>
        <strain evidence="3 4">SNA2</strain>
    </source>
</reference>
<dbReference type="InterPro" id="IPR002656">
    <property type="entry name" value="Acyl_transf_3_dom"/>
</dbReference>
<dbReference type="Proteomes" id="UP001324380">
    <property type="component" value="Chromosome"/>
</dbReference>
<feature type="transmembrane region" description="Helical" evidence="1">
    <location>
        <begin position="12"/>
        <end position="30"/>
    </location>
</feature>
<dbReference type="InterPro" id="IPR052734">
    <property type="entry name" value="Nod_factor_acetyltransferase"/>
</dbReference>
<keyword evidence="3" id="KW-0808">Transferase</keyword>
<dbReference type="GO" id="GO:0016746">
    <property type="term" value="F:acyltransferase activity"/>
    <property type="evidence" value="ECO:0007669"/>
    <property type="project" value="UniProtKB-KW"/>
</dbReference>
<accession>A0ABZ0TGX6</accession>
<feature type="transmembrane region" description="Helical" evidence="1">
    <location>
        <begin position="209"/>
        <end position="228"/>
    </location>
</feature>
<evidence type="ECO:0000256" key="1">
    <source>
        <dbReference type="SAM" id="Phobius"/>
    </source>
</evidence>
<keyword evidence="3" id="KW-0012">Acyltransferase</keyword>
<dbReference type="RefSeq" id="WP_321561603.1">
    <property type="nucleotide sequence ID" value="NZ_CP139558.1"/>
</dbReference>
<dbReference type="EMBL" id="CP139558">
    <property type="protein sequence ID" value="WPU92441.1"/>
    <property type="molecule type" value="Genomic_DNA"/>
</dbReference>
<dbReference type="EC" id="2.3.1.-" evidence="3"/>
<feature type="transmembrane region" description="Helical" evidence="1">
    <location>
        <begin position="90"/>
        <end position="108"/>
    </location>
</feature>
<name>A0ABZ0TGX6_9SPHI</name>
<dbReference type="PANTHER" id="PTHR37312:SF1">
    <property type="entry name" value="MEMBRANE-BOUND ACYLTRANSFERASE YKRP-RELATED"/>
    <property type="match status" value="1"/>
</dbReference>
<evidence type="ECO:0000313" key="4">
    <source>
        <dbReference type="Proteomes" id="UP001324380"/>
    </source>
</evidence>
<feature type="transmembrane region" description="Helical" evidence="1">
    <location>
        <begin position="240"/>
        <end position="259"/>
    </location>
</feature>
<gene>
    <name evidence="3" type="ORF">SNE25_24240</name>
</gene>
<feature type="transmembrane region" description="Helical" evidence="1">
    <location>
        <begin position="128"/>
        <end position="147"/>
    </location>
</feature>
<feature type="transmembrane region" description="Helical" evidence="1">
    <location>
        <begin position="271"/>
        <end position="288"/>
    </location>
</feature>
<dbReference type="Pfam" id="PF01757">
    <property type="entry name" value="Acyl_transf_3"/>
    <property type="match status" value="1"/>
</dbReference>
<feature type="transmembrane region" description="Helical" evidence="1">
    <location>
        <begin position="185"/>
        <end position="202"/>
    </location>
</feature>
<keyword evidence="1" id="KW-1133">Transmembrane helix</keyword>
<feature type="transmembrane region" description="Helical" evidence="1">
    <location>
        <begin position="50"/>
        <end position="70"/>
    </location>
</feature>
<feature type="transmembrane region" description="Helical" evidence="1">
    <location>
        <begin position="159"/>
        <end position="179"/>
    </location>
</feature>
<feature type="domain" description="Acyltransferase 3" evidence="2">
    <location>
        <begin position="12"/>
        <end position="314"/>
    </location>
</feature>
<keyword evidence="1" id="KW-0472">Membrane</keyword>
<sequence length="358" mass="40261">MKISQTKKNLTIETLRGLAIILMVLGHVIGSGSDNGLKVADDSIWRFSYYAFQYIRMPLFTVISGFVYAYKPVSRFTSNSKFITGKINRLLIPLVVVATLFYLLQYFTPGTNSKNDLGDIWHIYVLPYAHFWFLQGMMCVFLIITVLENFKVLDTLKSAMVCLVIAALIFILLPFKSFYFSLNRVPFLLTFFILGLSLKRFYDVIFKKGIIRIAAVIFVVSLSYQLYLFDVDAGERIANFLTFCVGSSACILMISLGYQNSKLVWLGDFSYAIYLFHIFGAVTARVLLAKLSVHNIPLQILIGLTAGVSFPVLLRLLCGSNKILSVAFFGDKISSKKPPVPIKSTGSVPNSHSRIFPY</sequence>
<keyword evidence="1" id="KW-0812">Transmembrane</keyword>
<proteinExistence type="predicted"/>
<keyword evidence="4" id="KW-1185">Reference proteome</keyword>
<dbReference type="PANTHER" id="PTHR37312">
    <property type="entry name" value="MEMBRANE-BOUND ACYLTRANSFERASE YKRP-RELATED"/>
    <property type="match status" value="1"/>
</dbReference>
<organism evidence="3 4">
    <name type="scientific">Mucilaginibacter sabulilitoris</name>
    <dbReference type="NCBI Taxonomy" id="1173583"/>
    <lineage>
        <taxon>Bacteria</taxon>
        <taxon>Pseudomonadati</taxon>
        <taxon>Bacteroidota</taxon>
        <taxon>Sphingobacteriia</taxon>
        <taxon>Sphingobacteriales</taxon>
        <taxon>Sphingobacteriaceae</taxon>
        <taxon>Mucilaginibacter</taxon>
    </lineage>
</organism>
<evidence type="ECO:0000259" key="2">
    <source>
        <dbReference type="Pfam" id="PF01757"/>
    </source>
</evidence>
<protein>
    <submittedName>
        <fullName evidence="3">Acyltransferase</fullName>
        <ecNumber evidence="3">2.3.1.-</ecNumber>
    </submittedName>
</protein>
<feature type="transmembrane region" description="Helical" evidence="1">
    <location>
        <begin position="300"/>
        <end position="318"/>
    </location>
</feature>